<keyword evidence="6" id="KW-0812">Transmembrane</keyword>
<evidence type="ECO:0000256" key="1">
    <source>
        <dbReference type="ARBA" id="ARBA00022679"/>
    </source>
</evidence>
<evidence type="ECO:0000256" key="6">
    <source>
        <dbReference type="SAM" id="Phobius"/>
    </source>
</evidence>
<keyword evidence="1" id="KW-0808">Transferase</keyword>
<dbReference type="InterPro" id="IPR047795">
    <property type="entry name" value="Put_SteA-like"/>
</dbReference>
<dbReference type="NCBIfam" id="NF040608">
    <property type="entry name" value="division_SteA"/>
    <property type="match status" value="1"/>
</dbReference>
<evidence type="ECO:0000259" key="7">
    <source>
        <dbReference type="Pfam" id="PF12555"/>
    </source>
</evidence>
<dbReference type="EMBL" id="SMJW01000391">
    <property type="protein sequence ID" value="TDC03391.1"/>
    <property type="molecule type" value="Genomic_DNA"/>
</dbReference>
<feature type="compositionally biased region" description="Low complexity" evidence="5">
    <location>
        <begin position="17"/>
        <end position="39"/>
    </location>
</feature>
<feature type="compositionally biased region" description="Polar residues" evidence="5">
    <location>
        <begin position="1"/>
        <end position="16"/>
    </location>
</feature>
<evidence type="ECO:0000256" key="5">
    <source>
        <dbReference type="SAM" id="MobiDB-lite"/>
    </source>
</evidence>
<sequence length="444" mass="46998">MNDPSPTTDSGAESTTGPSAGSAAEPAAEPVGGPAAGPVTERGARPALKLPRRVRALGRGRDDGRSGVTATARLDRRTKDLTKRLQPGDIAVIDHVDLDRVSAEALVSCEVGAVVNVAPSISGRYPNLGPQILIEAGIPLLDDVGPEIFTRLREGDQVRVEGPAVHRGEDVVAKGTEQTAGTVETALTEAKAGLASQLEAFVANTMEYVKRERDLLIDGVGVPDVTTGIAGRHALIVVRGYHYREDIATLRPYIREYRPVLIGVDGGADALLEAGYRPDMIVGDMDSVSDDALTCGAEIVVHAYRDGRAPGLKRVHELGQEAVVFPATATSEDIAMLLADDKGATLIVAVGTHANMVEFLDKGRAGMASTFLTRLRVGSKLVDAKGVSRLYRSRISTWSLLFLVLGAFIAIVTAVAMSPAGDVISPLIADRWHAFVFWLTGLFT</sequence>
<feature type="domain" description="SteA-like C-terminal" evidence="7">
    <location>
        <begin position="385"/>
        <end position="436"/>
    </location>
</feature>
<keyword evidence="3" id="KW-0418">Kinase</keyword>
<evidence type="ECO:0000256" key="4">
    <source>
        <dbReference type="ARBA" id="ARBA00022840"/>
    </source>
</evidence>
<dbReference type="GO" id="GO:0009229">
    <property type="term" value="P:thiamine diphosphate biosynthetic process"/>
    <property type="evidence" value="ECO:0007669"/>
    <property type="project" value="InterPro"/>
</dbReference>
<comment type="caution">
    <text evidence="8">The sequence shown here is derived from an EMBL/GenBank/DDBJ whole genome shotgun (WGS) entry which is preliminary data.</text>
</comment>
<dbReference type="Gene3D" id="3.40.50.10240">
    <property type="entry name" value="Thiamin pyrophosphokinase, catalytic domain"/>
    <property type="match status" value="1"/>
</dbReference>
<dbReference type="Proteomes" id="UP000295431">
    <property type="component" value="Unassembled WGS sequence"/>
</dbReference>
<dbReference type="InterPro" id="IPR036759">
    <property type="entry name" value="TPK_catalytic_sf"/>
</dbReference>
<feature type="region of interest" description="Disordered" evidence="5">
    <location>
        <begin position="1"/>
        <end position="69"/>
    </location>
</feature>
<dbReference type="SUPFAM" id="SSF63999">
    <property type="entry name" value="Thiamin pyrophosphokinase, catalytic domain"/>
    <property type="match status" value="1"/>
</dbReference>
<dbReference type="Pfam" id="PF12555">
    <property type="entry name" value="SteA-like_C"/>
    <property type="match status" value="1"/>
</dbReference>
<dbReference type="InterPro" id="IPR022215">
    <property type="entry name" value="SteA-like_C"/>
</dbReference>
<keyword evidence="2" id="KW-0547">Nucleotide-binding</keyword>
<keyword evidence="4" id="KW-0067">ATP-binding</keyword>
<keyword evidence="6" id="KW-1133">Transmembrane helix</keyword>
<dbReference type="GO" id="GO:0016301">
    <property type="term" value="F:kinase activity"/>
    <property type="evidence" value="ECO:0007669"/>
    <property type="project" value="UniProtKB-KW"/>
</dbReference>
<organism evidence="8 9">
    <name type="scientific">Actinomadura bangladeshensis</name>
    <dbReference type="NCBI Taxonomy" id="453573"/>
    <lineage>
        <taxon>Bacteria</taxon>
        <taxon>Bacillati</taxon>
        <taxon>Actinomycetota</taxon>
        <taxon>Actinomycetes</taxon>
        <taxon>Streptosporangiales</taxon>
        <taxon>Thermomonosporaceae</taxon>
        <taxon>Actinomadura</taxon>
    </lineage>
</organism>
<gene>
    <name evidence="8" type="ORF">E1284_38325</name>
</gene>
<evidence type="ECO:0000256" key="2">
    <source>
        <dbReference type="ARBA" id="ARBA00022741"/>
    </source>
</evidence>
<dbReference type="GO" id="GO:0004788">
    <property type="term" value="F:thiamine diphosphokinase activity"/>
    <property type="evidence" value="ECO:0007669"/>
    <property type="project" value="InterPro"/>
</dbReference>
<name>A0A4R4N3P5_9ACTN</name>
<dbReference type="OrthoDB" id="5169996at2"/>
<reference evidence="8 9" key="1">
    <citation type="submission" date="2019-03" db="EMBL/GenBank/DDBJ databases">
        <title>Draft genome sequences of novel Actinobacteria.</title>
        <authorList>
            <person name="Sahin N."/>
            <person name="Ay H."/>
            <person name="Saygin H."/>
        </authorList>
    </citation>
    <scope>NUCLEOTIDE SEQUENCE [LARGE SCALE GENOMIC DNA]</scope>
    <source>
        <strain evidence="8 9">DSM 45347</strain>
    </source>
</reference>
<feature type="transmembrane region" description="Helical" evidence="6">
    <location>
        <begin position="398"/>
        <end position="417"/>
    </location>
</feature>
<evidence type="ECO:0000313" key="8">
    <source>
        <dbReference type="EMBL" id="TDC03391.1"/>
    </source>
</evidence>
<evidence type="ECO:0000256" key="3">
    <source>
        <dbReference type="ARBA" id="ARBA00022777"/>
    </source>
</evidence>
<keyword evidence="6" id="KW-0472">Membrane</keyword>
<keyword evidence="9" id="KW-1185">Reference proteome</keyword>
<dbReference type="RefSeq" id="WP_131945045.1">
    <property type="nucleotide sequence ID" value="NZ_BAAAMX010000074.1"/>
</dbReference>
<dbReference type="GO" id="GO:0005524">
    <property type="term" value="F:ATP binding"/>
    <property type="evidence" value="ECO:0007669"/>
    <property type="project" value="UniProtKB-KW"/>
</dbReference>
<accession>A0A4R4N3P5</accession>
<evidence type="ECO:0000313" key="9">
    <source>
        <dbReference type="Proteomes" id="UP000295431"/>
    </source>
</evidence>
<proteinExistence type="predicted"/>
<dbReference type="AlphaFoldDB" id="A0A4R4N3P5"/>
<protein>
    <recommendedName>
        <fullName evidence="7">SteA-like C-terminal domain-containing protein</fullName>
    </recommendedName>
</protein>